<feature type="transmembrane region" description="Helical" evidence="2">
    <location>
        <begin position="103"/>
        <end position="124"/>
    </location>
</feature>
<dbReference type="Proteomes" id="UP001589709">
    <property type="component" value="Unassembled WGS sequence"/>
</dbReference>
<feature type="transmembrane region" description="Helical" evidence="2">
    <location>
        <begin position="12"/>
        <end position="33"/>
    </location>
</feature>
<sequence length="380" mass="39603">MTTRELTRGQAVVLGAAAAAMVAVGGFGAWGTYTNAVAEFHRQATAAGVVAAGEGLTLILAMVMLGRTMLGMSSPGVVRAGMWLSPVSASCIGVTIAGNAREAAVYAVTPLAMSGAAEGLGFIARSIVVYRTGTDAEVMRRNADAARRLAFHRAVAHGHPGKLQRRLAVRRYWALAKHVGVGDTELGAGLVDVQRHRVRDGADAALADMYGAPVPAPAVQPPARPRAATATEALREHFAGMDPADAIRLAADARPDAPPAELATLLSTYGLAVDPVAVALVLGQRPSEYEVHRVDAPAHQQVSDPVTVLEPVTMEAAVVEAASTLGPDAKAKQIVEHVARHRRLVVTEPYVRTALSRAAKRTGPPPAASPGTDQMRDGYN</sequence>
<evidence type="ECO:0000256" key="2">
    <source>
        <dbReference type="SAM" id="Phobius"/>
    </source>
</evidence>
<keyword evidence="4" id="KW-1185">Reference proteome</keyword>
<proteinExistence type="predicted"/>
<organism evidence="3 4">
    <name type="scientific">Streptomyces cinereospinus</name>
    <dbReference type="NCBI Taxonomy" id="285561"/>
    <lineage>
        <taxon>Bacteria</taxon>
        <taxon>Bacillati</taxon>
        <taxon>Actinomycetota</taxon>
        <taxon>Actinomycetes</taxon>
        <taxon>Kitasatosporales</taxon>
        <taxon>Streptomycetaceae</taxon>
        <taxon>Streptomyces</taxon>
    </lineage>
</organism>
<evidence type="ECO:0000256" key="1">
    <source>
        <dbReference type="SAM" id="MobiDB-lite"/>
    </source>
</evidence>
<accession>A0ABV5N2R1</accession>
<comment type="caution">
    <text evidence="3">The sequence shown here is derived from an EMBL/GenBank/DDBJ whole genome shotgun (WGS) entry which is preliminary data.</text>
</comment>
<protein>
    <recommendedName>
        <fullName evidence="5">Conjugal transfer protein</fullName>
    </recommendedName>
</protein>
<gene>
    <name evidence="3" type="ORF">ACFF45_17795</name>
</gene>
<evidence type="ECO:0000313" key="3">
    <source>
        <dbReference type="EMBL" id="MFB9464511.1"/>
    </source>
</evidence>
<dbReference type="RefSeq" id="WP_381347072.1">
    <property type="nucleotide sequence ID" value="NZ_JBHMCY010000031.1"/>
</dbReference>
<keyword evidence="2" id="KW-0812">Transmembrane</keyword>
<reference evidence="3 4" key="1">
    <citation type="submission" date="2024-09" db="EMBL/GenBank/DDBJ databases">
        <authorList>
            <person name="Sun Q."/>
            <person name="Mori K."/>
        </authorList>
    </citation>
    <scope>NUCLEOTIDE SEQUENCE [LARGE SCALE GENOMIC DNA]</scope>
    <source>
        <strain evidence="3 4">JCM 6917</strain>
    </source>
</reference>
<evidence type="ECO:0008006" key="5">
    <source>
        <dbReference type="Google" id="ProtNLM"/>
    </source>
</evidence>
<name>A0ABV5N2R1_9ACTN</name>
<feature type="transmembrane region" description="Helical" evidence="2">
    <location>
        <begin position="77"/>
        <end position="97"/>
    </location>
</feature>
<feature type="region of interest" description="Disordered" evidence="1">
    <location>
        <begin position="356"/>
        <end position="380"/>
    </location>
</feature>
<dbReference type="EMBL" id="JBHMCY010000031">
    <property type="protein sequence ID" value="MFB9464511.1"/>
    <property type="molecule type" value="Genomic_DNA"/>
</dbReference>
<keyword evidence="2" id="KW-1133">Transmembrane helix</keyword>
<keyword evidence="2" id="KW-0472">Membrane</keyword>
<feature type="transmembrane region" description="Helical" evidence="2">
    <location>
        <begin position="45"/>
        <end position="65"/>
    </location>
</feature>
<evidence type="ECO:0000313" key="4">
    <source>
        <dbReference type="Proteomes" id="UP001589709"/>
    </source>
</evidence>